<name>A0A345H9Q2_9FLAO</name>
<evidence type="ECO:0000313" key="2">
    <source>
        <dbReference type="Proteomes" id="UP000253951"/>
    </source>
</evidence>
<dbReference type="InterPro" id="IPR032593">
    <property type="entry name" value="DUF4907"/>
</dbReference>
<dbReference type="Pfam" id="PF16250">
    <property type="entry name" value="DUF4907"/>
    <property type="match status" value="1"/>
</dbReference>
<organism evidence="1 2">
    <name type="scientific">Flavobacterium arcticum</name>
    <dbReference type="NCBI Taxonomy" id="1784713"/>
    <lineage>
        <taxon>Bacteria</taxon>
        <taxon>Pseudomonadati</taxon>
        <taxon>Bacteroidota</taxon>
        <taxon>Flavobacteriia</taxon>
        <taxon>Flavobacteriales</taxon>
        <taxon>Flavobacteriaceae</taxon>
        <taxon>Flavobacterium</taxon>
    </lineage>
</organism>
<dbReference type="PROSITE" id="PS51257">
    <property type="entry name" value="PROKAR_LIPOPROTEIN"/>
    <property type="match status" value="1"/>
</dbReference>
<evidence type="ECO:0000313" key="1">
    <source>
        <dbReference type="EMBL" id="AXG73312.1"/>
    </source>
</evidence>
<protein>
    <submittedName>
        <fullName evidence="1">DUF4907 domain-containing protein</fullName>
    </submittedName>
</protein>
<sequence length="101" mass="11193">MKLYCKTIAIMLLLCSCNTKKKGDLKSIIYPVENGYGYKITHNNKILINQAHIPSIEGNKVFCDSIDAAKTASFVKELIKSKKSPTITKADLTALNIKTKC</sequence>
<accession>A0A345H9Q2</accession>
<proteinExistence type="predicted"/>
<dbReference type="RefSeq" id="WP_114677073.1">
    <property type="nucleotide sequence ID" value="NZ_CP031188.1"/>
</dbReference>
<reference evidence="1 2" key="1">
    <citation type="submission" date="2018-07" db="EMBL/GenBank/DDBJ databases">
        <title>Complete genome sequence of Flavobacterium arcticum type strain SM1502T.</title>
        <authorList>
            <person name="Li Y."/>
            <person name="Li D.-D."/>
        </authorList>
    </citation>
    <scope>NUCLEOTIDE SEQUENCE [LARGE SCALE GENOMIC DNA]</scope>
    <source>
        <strain evidence="1 2">SM1502</strain>
    </source>
</reference>
<dbReference type="EMBL" id="CP031188">
    <property type="protein sequence ID" value="AXG73312.1"/>
    <property type="molecule type" value="Genomic_DNA"/>
</dbReference>
<keyword evidence="2" id="KW-1185">Reference proteome</keyword>
<dbReference type="OrthoDB" id="674043at2"/>
<dbReference type="AlphaFoldDB" id="A0A345H9Q2"/>
<dbReference type="KEGG" id="fat:DVK85_03330"/>
<gene>
    <name evidence="1" type="ORF">DVK85_03330</name>
</gene>
<dbReference type="Proteomes" id="UP000253951">
    <property type="component" value="Chromosome"/>
</dbReference>